<feature type="region of interest" description="Disordered" evidence="1">
    <location>
        <begin position="54"/>
        <end position="83"/>
    </location>
</feature>
<dbReference type="Pfam" id="PF03407">
    <property type="entry name" value="Nucleotid_trans"/>
    <property type="match status" value="1"/>
</dbReference>
<dbReference type="Proteomes" id="UP000823388">
    <property type="component" value="Chromosome 5N"/>
</dbReference>
<keyword evidence="5" id="KW-1185">Reference proteome</keyword>
<dbReference type="EMBL" id="CM029046">
    <property type="protein sequence ID" value="KAG2593885.1"/>
    <property type="molecule type" value="Genomic_DNA"/>
</dbReference>
<evidence type="ECO:0000256" key="1">
    <source>
        <dbReference type="SAM" id="MobiDB-lite"/>
    </source>
</evidence>
<feature type="domain" description="Nucleotide-diphospho-sugar transferase" evidence="3">
    <location>
        <begin position="141"/>
        <end position="341"/>
    </location>
</feature>
<dbReference type="InterPro" id="IPR005069">
    <property type="entry name" value="Nucl-diP-sugar_transferase"/>
</dbReference>
<dbReference type="InterPro" id="IPR044821">
    <property type="entry name" value="At1g28695/At4g15970-like"/>
</dbReference>
<protein>
    <recommendedName>
        <fullName evidence="3">Nucleotide-diphospho-sugar transferase domain-containing protein</fullName>
    </recommendedName>
</protein>
<evidence type="ECO:0000313" key="5">
    <source>
        <dbReference type="Proteomes" id="UP000823388"/>
    </source>
</evidence>
<comment type="caution">
    <text evidence="4">The sequence shown here is derived from an EMBL/GenBank/DDBJ whole genome shotgun (WGS) entry which is preliminary data.</text>
</comment>
<dbReference type="OrthoDB" id="540503at2759"/>
<reference evidence="4" key="1">
    <citation type="submission" date="2020-05" db="EMBL/GenBank/DDBJ databases">
        <title>WGS assembly of Panicum virgatum.</title>
        <authorList>
            <person name="Lovell J.T."/>
            <person name="Jenkins J."/>
            <person name="Shu S."/>
            <person name="Juenger T.E."/>
            <person name="Schmutz J."/>
        </authorList>
    </citation>
    <scope>NUCLEOTIDE SEQUENCE</scope>
    <source>
        <strain evidence="4">AP13</strain>
    </source>
</reference>
<feature type="transmembrane region" description="Helical" evidence="2">
    <location>
        <begin position="12"/>
        <end position="31"/>
    </location>
</feature>
<dbReference type="PANTHER" id="PTHR46038">
    <property type="entry name" value="EXPRESSED PROTEIN-RELATED"/>
    <property type="match status" value="1"/>
</dbReference>
<keyword evidence="2" id="KW-1133">Transmembrane helix</keyword>
<evidence type="ECO:0000313" key="4">
    <source>
        <dbReference type="EMBL" id="KAG2593885.1"/>
    </source>
</evidence>
<dbReference type="AlphaFoldDB" id="A0A8T0S9R2"/>
<sequence length="384" mass="41918">MGLGLGGKEACQHVVSFLIGATLTTALLVFLGSDRLGVGLSTISSSWGSTRTQLPALAGTGSPPAQVANNTPAPAAGGAAAPTAATHGQESEFAGLAELLPKVATDDGTVIITSVNEAFARPNSLLDLFRESFRAGEGIEHLLDHVLVVAVDDMAFAHCTAMHPHCYLLQVQSNMNLSSAKAFMSEAYVELVWTKLSLQQRVLELGYSFLFTDVDIVWLRNPFWHISVFADMTTSSDVFRGDAGSLDNLPNTGFYYVRATDRAVEMLRRWRAARARFPPNHEQAIFNEIKGELAGDLGVRIRFLDTARFGGFCQIYHSDMGGACTMHANCCFGLSNKLHDLRDVLGQWRNYTGLTPEEKKTRKFTWKNPAKCGTPDKKDWSIDP</sequence>
<name>A0A8T0S9R2_PANVG</name>
<organism evidence="4 5">
    <name type="scientific">Panicum virgatum</name>
    <name type="common">Blackwell switchgrass</name>
    <dbReference type="NCBI Taxonomy" id="38727"/>
    <lineage>
        <taxon>Eukaryota</taxon>
        <taxon>Viridiplantae</taxon>
        <taxon>Streptophyta</taxon>
        <taxon>Embryophyta</taxon>
        <taxon>Tracheophyta</taxon>
        <taxon>Spermatophyta</taxon>
        <taxon>Magnoliopsida</taxon>
        <taxon>Liliopsida</taxon>
        <taxon>Poales</taxon>
        <taxon>Poaceae</taxon>
        <taxon>PACMAD clade</taxon>
        <taxon>Panicoideae</taxon>
        <taxon>Panicodae</taxon>
        <taxon>Paniceae</taxon>
        <taxon>Panicinae</taxon>
        <taxon>Panicum</taxon>
        <taxon>Panicum sect. Hiantes</taxon>
    </lineage>
</organism>
<feature type="compositionally biased region" description="Low complexity" evidence="1">
    <location>
        <begin position="68"/>
        <end position="83"/>
    </location>
</feature>
<dbReference type="PANTHER" id="PTHR46038:SF52">
    <property type="entry name" value="OS01G0920700 PROTEIN"/>
    <property type="match status" value="1"/>
</dbReference>
<gene>
    <name evidence="4" type="ORF">PVAP13_5NG012682</name>
</gene>
<evidence type="ECO:0000256" key="2">
    <source>
        <dbReference type="SAM" id="Phobius"/>
    </source>
</evidence>
<keyword evidence="2" id="KW-0472">Membrane</keyword>
<proteinExistence type="predicted"/>
<evidence type="ECO:0000259" key="3">
    <source>
        <dbReference type="Pfam" id="PF03407"/>
    </source>
</evidence>
<keyword evidence="2" id="KW-0812">Transmembrane</keyword>
<accession>A0A8T0S9R2</accession>